<evidence type="ECO:0000256" key="9">
    <source>
        <dbReference type="ARBA" id="ARBA00023136"/>
    </source>
</evidence>
<feature type="transmembrane region" description="Helical" evidence="11">
    <location>
        <begin position="245"/>
        <end position="268"/>
    </location>
</feature>
<evidence type="ECO:0000256" key="2">
    <source>
        <dbReference type="ARBA" id="ARBA00005675"/>
    </source>
</evidence>
<dbReference type="SUPFAM" id="SSF81653">
    <property type="entry name" value="Calcium ATPase, transduction domain A"/>
    <property type="match status" value="1"/>
</dbReference>
<dbReference type="Gene3D" id="3.40.50.1000">
    <property type="entry name" value="HAD superfamily/HAD-like"/>
    <property type="match status" value="1"/>
</dbReference>
<dbReference type="NCBIfam" id="TIGR01494">
    <property type="entry name" value="ATPase_P-type"/>
    <property type="match status" value="2"/>
</dbReference>
<comment type="similarity">
    <text evidence="2">Belongs to the cation transport ATPase (P-type) (TC 3.A.3) family. Type IIA subfamily.</text>
</comment>
<evidence type="ECO:0000313" key="13">
    <source>
        <dbReference type="EMBL" id="UUY02549.1"/>
    </source>
</evidence>
<dbReference type="RefSeq" id="WP_353863076.1">
    <property type="nucleotide sequence ID" value="NZ_CP088295.1"/>
</dbReference>
<keyword evidence="9 11" id="KW-0472">Membrane</keyword>
<dbReference type="PRINTS" id="PR00120">
    <property type="entry name" value="HATPASE"/>
</dbReference>
<dbReference type="SFLD" id="SFLDF00027">
    <property type="entry name" value="p-type_atpase"/>
    <property type="match status" value="1"/>
</dbReference>
<feature type="transmembrane region" description="Helical" evidence="11">
    <location>
        <begin position="809"/>
        <end position="829"/>
    </location>
</feature>
<dbReference type="PRINTS" id="PR00119">
    <property type="entry name" value="CATATPASE"/>
</dbReference>
<feature type="transmembrane region" description="Helical" evidence="11">
    <location>
        <begin position="82"/>
        <end position="100"/>
    </location>
</feature>
<evidence type="ECO:0000256" key="8">
    <source>
        <dbReference type="ARBA" id="ARBA00022989"/>
    </source>
</evidence>
<dbReference type="Pfam" id="PF13246">
    <property type="entry name" value="Cation_ATPase"/>
    <property type="match status" value="1"/>
</dbReference>
<evidence type="ECO:0000256" key="1">
    <source>
        <dbReference type="ARBA" id="ARBA00004651"/>
    </source>
</evidence>
<dbReference type="SUPFAM" id="SSF56784">
    <property type="entry name" value="HAD-like"/>
    <property type="match status" value="1"/>
</dbReference>
<dbReference type="Gene3D" id="2.70.150.10">
    <property type="entry name" value="Calcium-transporting ATPase, cytoplasmic transduction domain A"/>
    <property type="match status" value="1"/>
</dbReference>
<dbReference type="InterPro" id="IPR008250">
    <property type="entry name" value="ATPase_P-typ_transduc_dom_A_sf"/>
</dbReference>
<dbReference type="Pfam" id="PF00690">
    <property type="entry name" value="Cation_ATPase_N"/>
    <property type="match status" value="1"/>
</dbReference>
<dbReference type="InterPro" id="IPR044492">
    <property type="entry name" value="P_typ_ATPase_HD_dom"/>
</dbReference>
<keyword evidence="3" id="KW-1003">Cell membrane</keyword>
<dbReference type="PROSITE" id="PS00154">
    <property type="entry name" value="ATPASE_E1_E2"/>
    <property type="match status" value="1"/>
</dbReference>
<dbReference type="SUPFAM" id="SSF81660">
    <property type="entry name" value="Metal cation-transporting ATPase, ATP-binding domain N"/>
    <property type="match status" value="1"/>
</dbReference>
<evidence type="ECO:0000256" key="5">
    <source>
        <dbReference type="ARBA" id="ARBA00022741"/>
    </source>
</evidence>
<feature type="transmembrane region" description="Helical" evidence="11">
    <location>
        <begin position="784"/>
        <end position="803"/>
    </location>
</feature>
<evidence type="ECO:0000313" key="14">
    <source>
        <dbReference type="Proteomes" id="UP001058860"/>
    </source>
</evidence>
<dbReference type="InterPro" id="IPR059000">
    <property type="entry name" value="ATPase_P-type_domA"/>
</dbReference>
<dbReference type="PANTHER" id="PTHR43294:SF21">
    <property type="entry name" value="CATION TRANSPORTING ATPASE"/>
    <property type="match status" value="1"/>
</dbReference>
<name>A0ABY5PD09_9ACTN</name>
<dbReference type="InterPro" id="IPR004014">
    <property type="entry name" value="ATPase_P-typ_cation-transptr_N"/>
</dbReference>
<evidence type="ECO:0000256" key="7">
    <source>
        <dbReference type="ARBA" id="ARBA00022967"/>
    </source>
</evidence>
<dbReference type="Gene3D" id="1.20.1110.10">
    <property type="entry name" value="Calcium-transporting ATPase, transmembrane domain"/>
    <property type="match status" value="1"/>
</dbReference>
<dbReference type="InterPro" id="IPR050510">
    <property type="entry name" value="Cation_transp_ATPase_P-type"/>
</dbReference>
<feature type="transmembrane region" description="Helical" evidence="11">
    <location>
        <begin position="707"/>
        <end position="728"/>
    </location>
</feature>
<dbReference type="InterPro" id="IPR023298">
    <property type="entry name" value="ATPase_P-typ_TM_dom_sf"/>
</dbReference>
<evidence type="ECO:0000256" key="10">
    <source>
        <dbReference type="ARBA" id="ARBA00049360"/>
    </source>
</evidence>
<organism evidence="13 14">
    <name type="scientific">Svornostia abyssi</name>
    <dbReference type="NCBI Taxonomy" id="2898438"/>
    <lineage>
        <taxon>Bacteria</taxon>
        <taxon>Bacillati</taxon>
        <taxon>Actinomycetota</taxon>
        <taxon>Thermoleophilia</taxon>
        <taxon>Solirubrobacterales</taxon>
        <taxon>Baekduiaceae</taxon>
        <taxon>Svornostia</taxon>
    </lineage>
</organism>
<evidence type="ECO:0000259" key="12">
    <source>
        <dbReference type="SMART" id="SM00831"/>
    </source>
</evidence>
<protein>
    <submittedName>
        <fullName evidence="13">Cation-translocating P-type ATPase</fullName>
    </submittedName>
</protein>
<dbReference type="SUPFAM" id="SSF81665">
    <property type="entry name" value="Calcium ATPase, transmembrane domain M"/>
    <property type="match status" value="1"/>
</dbReference>
<keyword evidence="14" id="KW-1185">Reference proteome</keyword>
<dbReference type="Proteomes" id="UP001058860">
    <property type="component" value="Chromosome"/>
</dbReference>
<keyword evidence="4 11" id="KW-0812">Transmembrane</keyword>
<evidence type="ECO:0000256" key="4">
    <source>
        <dbReference type="ARBA" id="ARBA00022692"/>
    </source>
</evidence>
<feature type="domain" description="Cation-transporting P-type ATPase N-terminal" evidence="12">
    <location>
        <begin position="7"/>
        <end position="81"/>
    </location>
</feature>
<dbReference type="Pfam" id="PF00122">
    <property type="entry name" value="E1-E2_ATPase"/>
    <property type="match status" value="1"/>
</dbReference>
<proteinExistence type="inferred from homology"/>
<feature type="transmembrane region" description="Helical" evidence="11">
    <location>
        <begin position="274"/>
        <end position="300"/>
    </location>
</feature>
<dbReference type="SFLD" id="SFLDG00002">
    <property type="entry name" value="C1.7:_P-type_atpase_like"/>
    <property type="match status" value="1"/>
</dbReference>
<sequence>MPDVSPPPHAATPAELTRAAGVDPARGLSAGDATARLSAHGPNRLQEADPVSAGGILLAQLTSPMILLLAAAAVLSAALGDVTEAIVIAVVIALNAWIGFRQEYRAERAMASLQAMAAPVVTVRRDGAATTIPATDVVPGDVVLLEAGARVPADGRLLEAHALRIEESPLTGESVPVDKHTDCVAPDAPLAERASMAFAGTSVAAGRAAMLITATGMDTELGRVAELLHGADAGRTPLQQRLDVLVRNLAIAAGAIVVLVVVLGWLGGESVETLLLTAVSLAVAAIPESLPAVVTITLALGAQRMLRKHALIRRLYAVETLGSVTTICSDKTGTLTQNRMTVVVLDMAGDRRDLSDADDAEQPGPAALADPVLRLLLTGGALCNDTQRADDGALLGDPTETALVAVAARYGLEKGDLDAALPRLDEHPFDSERKRMTTVHALPADASLVPEALREIPAVREAAGRPDRLAFTKGAIDGLLPLCTRVNLRGELVPFDDELRRRALGAAEELAGEGVRVLGVAYRTWPDPAAVPTGDALETGLTFVGFEGMVDPARPEVRDAVATCRAAGVRPVMITGDHPLTAAAIGRDLGLIGPGDRALTGAELEGLDRDGLHRAVREVSVFARVSPQDKIAIVEALREQGHVAAMTGDGVNDAPALKQADIGVAMGITGTDVTKDAADMVLVDDNFATIVAAVGEGRVVFDNIRKFIRNILSGNFAEVGVMVVAPLAGMPLPLLPLQILWLNLVTDGLPAMAFAVEPAEPGVMRRPPTPLGESLLGSDRGRRIVTRGLLLLVLTFVPVYLLWDSGDAAWQTVLFTTIAFAELAGGFAMRSERVSVFTLGFFTNRALVGAVALTVLLQVLLVLVPVTRDLLDLQPLGAEHWALAIGIALTYFAAIELEKLVVNRRRAA</sequence>
<dbReference type="InterPro" id="IPR006068">
    <property type="entry name" value="ATPase_P-typ_cation-transptr_C"/>
</dbReference>
<keyword evidence="7" id="KW-1278">Translocase</keyword>
<dbReference type="Pfam" id="PF00689">
    <property type="entry name" value="Cation_ATPase_C"/>
    <property type="match status" value="1"/>
</dbReference>
<dbReference type="PANTHER" id="PTHR43294">
    <property type="entry name" value="SODIUM/POTASSIUM-TRANSPORTING ATPASE SUBUNIT ALPHA"/>
    <property type="match status" value="1"/>
</dbReference>
<gene>
    <name evidence="13" type="ORF">LRS13_17880</name>
</gene>
<dbReference type="InterPro" id="IPR036412">
    <property type="entry name" value="HAD-like_sf"/>
</dbReference>
<keyword evidence="6" id="KW-0067">ATP-binding</keyword>
<feature type="transmembrane region" description="Helical" evidence="11">
    <location>
        <begin position="881"/>
        <end position="902"/>
    </location>
</feature>
<reference evidence="14" key="1">
    <citation type="submission" date="2021-11" db="EMBL/GenBank/DDBJ databases">
        <title>Cultivation dependent microbiological survey of springs from the worlds oldest radium mine currently devoted to the extraction of radon-saturated water.</title>
        <authorList>
            <person name="Kapinusova G."/>
            <person name="Smrhova T."/>
            <person name="Strejcek M."/>
            <person name="Suman J."/>
            <person name="Jani K."/>
            <person name="Pajer P."/>
            <person name="Uhlik O."/>
        </authorList>
    </citation>
    <scope>NUCLEOTIDE SEQUENCE [LARGE SCALE GENOMIC DNA]</scope>
    <source>
        <strain evidence="14">J379</strain>
    </source>
</reference>
<keyword evidence="5" id="KW-0547">Nucleotide-binding</keyword>
<evidence type="ECO:0000256" key="6">
    <source>
        <dbReference type="ARBA" id="ARBA00022840"/>
    </source>
</evidence>
<dbReference type="SFLD" id="SFLDS00003">
    <property type="entry name" value="Haloacid_Dehalogenase"/>
    <property type="match status" value="1"/>
</dbReference>
<dbReference type="Gene3D" id="3.40.1110.10">
    <property type="entry name" value="Calcium-transporting ATPase, cytoplasmic domain N"/>
    <property type="match status" value="1"/>
</dbReference>
<dbReference type="InterPro" id="IPR001757">
    <property type="entry name" value="P_typ_ATPase"/>
</dbReference>
<feature type="transmembrane region" description="Helical" evidence="11">
    <location>
        <begin position="836"/>
        <end position="861"/>
    </location>
</feature>
<feature type="transmembrane region" description="Helical" evidence="11">
    <location>
        <begin position="734"/>
        <end position="756"/>
    </location>
</feature>
<keyword evidence="8 11" id="KW-1133">Transmembrane helix</keyword>
<dbReference type="EMBL" id="CP088295">
    <property type="protein sequence ID" value="UUY02549.1"/>
    <property type="molecule type" value="Genomic_DNA"/>
</dbReference>
<dbReference type="InterPro" id="IPR023299">
    <property type="entry name" value="ATPase_P-typ_cyto_dom_N"/>
</dbReference>
<dbReference type="SMART" id="SM00831">
    <property type="entry name" value="Cation_ATPase_N"/>
    <property type="match status" value="1"/>
</dbReference>
<dbReference type="InterPro" id="IPR018303">
    <property type="entry name" value="ATPase_P-typ_P_site"/>
</dbReference>
<evidence type="ECO:0000256" key="3">
    <source>
        <dbReference type="ARBA" id="ARBA00022475"/>
    </source>
</evidence>
<comment type="subcellular location">
    <subcellularLocation>
        <location evidence="1">Cell membrane</location>
        <topology evidence="1">Multi-pass membrane protein</topology>
    </subcellularLocation>
</comment>
<evidence type="ECO:0000256" key="11">
    <source>
        <dbReference type="SAM" id="Phobius"/>
    </source>
</evidence>
<accession>A0ABY5PD09</accession>
<dbReference type="InterPro" id="IPR023214">
    <property type="entry name" value="HAD_sf"/>
</dbReference>
<comment type="catalytic activity">
    <reaction evidence="10">
        <text>ATP + H2O = ADP + phosphate + H(+)</text>
        <dbReference type="Rhea" id="RHEA:13065"/>
        <dbReference type="ChEBI" id="CHEBI:15377"/>
        <dbReference type="ChEBI" id="CHEBI:15378"/>
        <dbReference type="ChEBI" id="CHEBI:30616"/>
        <dbReference type="ChEBI" id="CHEBI:43474"/>
        <dbReference type="ChEBI" id="CHEBI:456216"/>
    </reaction>
</comment>